<dbReference type="EC" id="1.1.3.-" evidence="7"/>
<keyword evidence="8" id="KW-1185">Reference proteome</keyword>
<comment type="similarity">
    <text evidence="5">Belongs to the L2HGDH family.</text>
</comment>
<dbReference type="Gene3D" id="3.50.50.60">
    <property type="entry name" value="FAD/NAD(P)-binding domain"/>
    <property type="match status" value="1"/>
</dbReference>
<dbReference type="EMBL" id="JAAGVY010000006">
    <property type="protein sequence ID" value="NEN22894.1"/>
    <property type="molecule type" value="Genomic_DNA"/>
</dbReference>
<evidence type="ECO:0000256" key="5">
    <source>
        <dbReference type="ARBA" id="ARBA00037941"/>
    </source>
</evidence>
<dbReference type="NCBIfam" id="NF008726">
    <property type="entry name" value="PRK11728.1"/>
    <property type="match status" value="1"/>
</dbReference>
<evidence type="ECO:0000256" key="2">
    <source>
        <dbReference type="ARBA" id="ARBA00022630"/>
    </source>
</evidence>
<dbReference type="PANTHER" id="PTHR43104">
    <property type="entry name" value="L-2-HYDROXYGLUTARATE DEHYDROGENASE, MITOCHONDRIAL"/>
    <property type="match status" value="1"/>
</dbReference>
<dbReference type="RefSeq" id="WP_163283619.1">
    <property type="nucleotide sequence ID" value="NZ_JAAGVY010000006.1"/>
</dbReference>
<evidence type="ECO:0000256" key="1">
    <source>
        <dbReference type="ARBA" id="ARBA00001974"/>
    </source>
</evidence>
<evidence type="ECO:0000256" key="4">
    <source>
        <dbReference type="ARBA" id="ARBA00023002"/>
    </source>
</evidence>
<reference evidence="7 8" key="1">
    <citation type="submission" date="2020-02" db="EMBL/GenBank/DDBJ databases">
        <title>Out from the shadows clarifying the taxonomy of the family Cryomorphaceae and related taxa by utilizing the GTDB taxonomic framework.</title>
        <authorList>
            <person name="Bowman J.P."/>
        </authorList>
    </citation>
    <scope>NUCLEOTIDE SEQUENCE [LARGE SCALE GENOMIC DNA]</scope>
    <source>
        <strain evidence="7 8">QSSC 1-22</strain>
    </source>
</reference>
<gene>
    <name evidence="7" type="primary">lhgO</name>
    <name evidence="7" type="ORF">G3O08_05205</name>
</gene>
<keyword evidence="2" id="KW-0285">Flavoprotein</keyword>
<dbReference type="Pfam" id="PF01266">
    <property type="entry name" value="DAO"/>
    <property type="match status" value="1"/>
</dbReference>
<organism evidence="7 8">
    <name type="scientific">Cryomorpha ignava</name>
    <dbReference type="NCBI Taxonomy" id="101383"/>
    <lineage>
        <taxon>Bacteria</taxon>
        <taxon>Pseudomonadati</taxon>
        <taxon>Bacteroidota</taxon>
        <taxon>Flavobacteriia</taxon>
        <taxon>Flavobacteriales</taxon>
        <taxon>Cryomorphaceae</taxon>
        <taxon>Cryomorpha</taxon>
    </lineage>
</organism>
<dbReference type="AlphaFoldDB" id="A0A7K3WN28"/>
<proteinExistence type="inferred from homology"/>
<name>A0A7K3WN28_9FLAO</name>
<accession>A0A7K3WN28</accession>
<dbReference type="InterPro" id="IPR006076">
    <property type="entry name" value="FAD-dep_OxRdtase"/>
</dbReference>
<protein>
    <submittedName>
        <fullName evidence="7">L-2-hydroxyglutarate oxidase</fullName>
        <ecNumber evidence="7">1.1.3.-</ecNumber>
    </submittedName>
</protein>
<keyword evidence="3" id="KW-0274">FAD</keyword>
<dbReference type="GO" id="GO:0047545">
    <property type="term" value="F:(S)-2-hydroxyglutarate dehydrogenase activity"/>
    <property type="evidence" value="ECO:0007669"/>
    <property type="project" value="TreeGrafter"/>
</dbReference>
<dbReference type="Proteomes" id="UP000486602">
    <property type="component" value="Unassembled WGS sequence"/>
</dbReference>
<dbReference type="PANTHER" id="PTHR43104:SF2">
    <property type="entry name" value="L-2-HYDROXYGLUTARATE DEHYDROGENASE, MITOCHONDRIAL"/>
    <property type="match status" value="1"/>
</dbReference>
<dbReference type="InterPro" id="IPR036188">
    <property type="entry name" value="FAD/NAD-bd_sf"/>
</dbReference>
<dbReference type="SUPFAM" id="SSF51905">
    <property type="entry name" value="FAD/NAD(P)-binding domain"/>
    <property type="match status" value="1"/>
</dbReference>
<sequence>MPESEIFDIAIIGGGIVGAATFYKLQIKHPHLKIVLIEKENMLADHQTGHNSGVLHSGLYYKPGSLKALNCVQGRKELVAFAEKHGIDCDVCGKVVVAVDKSELPMLDKIYQIGIENGIEGIEKIDAEGIKKHEPFCEGIAGIYVPVTGIIDFRSATAKMVELALAENSESSLALQEEVIDIVPKDGYKELKTNKGAYNSRYQVFCAGLQADRMARKDGVQLKEKVVGFRGDYYELTESGHHKVKNLIYPVPNPDFPFLGVHFTRMTNGEIECGPNAVFTFKREGYGKTDFNLRDSLDALSYGGTWKLFFKNMKFGINEYRRAFSKKLFLKTLQRLVPSLTMNDLKPGRSGVRALLLRTDGDTRDDFRIETKDTSIHVLNAPSPAATASLAIGGQVCEMAEKAFGL</sequence>
<evidence type="ECO:0000259" key="6">
    <source>
        <dbReference type="Pfam" id="PF01266"/>
    </source>
</evidence>
<keyword evidence="4 7" id="KW-0560">Oxidoreductase</keyword>
<evidence type="ECO:0000313" key="8">
    <source>
        <dbReference type="Proteomes" id="UP000486602"/>
    </source>
</evidence>
<dbReference type="GO" id="GO:0005737">
    <property type="term" value="C:cytoplasm"/>
    <property type="evidence" value="ECO:0007669"/>
    <property type="project" value="TreeGrafter"/>
</dbReference>
<comment type="caution">
    <text evidence="7">The sequence shown here is derived from an EMBL/GenBank/DDBJ whole genome shotgun (WGS) entry which is preliminary data.</text>
</comment>
<feature type="domain" description="FAD dependent oxidoreductase" evidence="6">
    <location>
        <begin position="8"/>
        <end position="398"/>
    </location>
</feature>
<evidence type="ECO:0000256" key="3">
    <source>
        <dbReference type="ARBA" id="ARBA00022827"/>
    </source>
</evidence>
<comment type="cofactor">
    <cofactor evidence="1">
        <name>FAD</name>
        <dbReference type="ChEBI" id="CHEBI:57692"/>
    </cofactor>
</comment>
<evidence type="ECO:0000313" key="7">
    <source>
        <dbReference type="EMBL" id="NEN22894.1"/>
    </source>
</evidence>
<dbReference type="Gene3D" id="3.30.9.10">
    <property type="entry name" value="D-Amino Acid Oxidase, subunit A, domain 2"/>
    <property type="match status" value="1"/>
</dbReference>